<organism evidence="3 4">
    <name type="scientific">Hymenobacter cavernae</name>
    <dbReference type="NCBI Taxonomy" id="2044852"/>
    <lineage>
        <taxon>Bacteria</taxon>
        <taxon>Pseudomonadati</taxon>
        <taxon>Bacteroidota</taxon>
        <taxon>Cytophagia</taxon>
        <taxon>Cytophagales</taxon>
        <taxon>Hymenobacteraceae</taxon>
        <taxon>Hymenobacter</taxon>
    </lineage>
</organism>
<feature type="signal peptide" evidence="2">
    <location>
        <begin position="1"/>
        <end position="19"/>
    </location>
</feature>
<feature type="transmembrane region" description="Helical" evidence="1">
    <location>
        <begin position="165"/>
        <end position="192"/>
    </location>
</feature>
<name>A0ABQ1TSB9_9BACT</name>
<keyword evidence="1" id="KW-1133">Transmembrane helix</keyword>
<dbReference type="RefSeq" id="WP_188811464.1">
    <property type="nucleotide sequence ID" value="NZ_BMHT01000002.1"/>
</dbReference>
<gene>
    <name evidence="3" type="ORF">GCM10011383_09050</name>
</gene>
<feature type="chain" id="PRO_5047399573" description="Secreted protein" evidence="2">
    <location>
        <begin position="20"/>
        <end position="193"/>
    </location>
</feature>
<reference evidence="4" key="1">
    <citation type="journal article" date="2019" name="Int. J. Syst. Evol. Microbiol.">
        <title>The Global Catalogue of Microorganisms (GCM) 10K type strain sequencing project: providing services to taxonomists for standard genome sequencing and annotation.</title>
        <authorList>
            <consortium name="The Broad Institute Genomics Platform"/>
            <consortium name="The Broad Institute Genome Sequencing Center for Infectious Disease"/>
            <person name="Wu L."/>
            <person name="Ma J."/>
        </authorList>
    </citation>
    <scope>NUCLEOTIDE SEQUENCE [LARGE SCALE GENOMIC DNA]</scope>
    <source>
        <strain evidence="4">CGMCC 1.15197</strain>
    </source>
</reference>
<feature type="transmembrane region" description="Helical" evidence="1">
    <location>
        <begin position="105"/>
        <end position="128"/>
    </location>
</feature>
<evidence type="ECO:0000256" key="1">
    <source>
        <dbReference type="SAM" id="Phobius"/>
    </source>
</evidence>
<dbReference type="EMBL" id="BMHT01000002">
    <property type="protein sequence ID" value="GGF00384.1"/>
    <property type="molecule type" value="Genomic_DNA"/>
</dbReference>
<dbReference type="Proteomes" id="UP000632273">
    <property type="component" value="Unassembled WGS sequence"/>
</dbReference>
<keyword evidence="2" id="KW-0732">Signal</keyword>
<keyword evidence="1" id="KW-0472">Membrane</keyword>
<evidence type="ECO:0008006" key="5">
    <source>
        <dbReference type="Google" id="ProtNLM"/>
    </source>
</evidence>
<keyword evidence="1" id="KW-0812">Transmembrane</keyword>
<evidence type="ECO:0000256" key="2">
    <source>
        <dbReference type="SAM" id="SignalP"/>
    </source>
</evidence>
<protein>
    <recommendedName>
        <fullName evidence="5">Secreted protein</fullName>
    </recommendedName>
</protein>
<evidence type="ECO:0000313" key="3">
    <source>
        <dbReference type="EMBL" id="GGF00384.1"/>
    </source>
</evidence>
<comment type="caution">
    <text evidence="3">The sequence shown here is derived from an EMBL/GenBank/DDBJ whole genome shotgun (WGS) entry which is preliminary data.</text>
</comment>
<accession>A0ABQ1TSB9</accession>
<sequence>MRHLLLICGLLLVAFRSSAQDVILQTNGEEVKGKVLTITPEQITYLQEIGDTLRLANSAVFLIRYANGTKEVLHNPAAPLSAELINQHKMQGIADARRYYRAPGAFWGSFGATYLVGPFGAGAAIAIAQKPPKEANLNAPNPALLQDSSYAAGYRAQAHRQKKGAAWAGFGTSLGAQLVVTTIAFAVLLGAFR</sequence>
<evidence type="ECO:0000313" key="4">
    <source>
        <dbReference type="Proteomes" id="UP000632273"/>
    </source>
</evidence>
<keyword evidence="4" id="KW-1185">Reference proteome</keyword>
<proteinExistence type="predicted"/>